<protein>
    <recommendedName>
        <fullName evidence="4">Secreted protein</fullName>
    </recommendedName>
</protein>
<dbReference type="AlphaFoldDB" id="A0A1Y2HCQ4"/>
<keyword evidence="3" id="KW-1185">Reference proteome</keyword>
<reference evidence="2 3" key="1">
    <citation type="submission" date="2016-07" db="EMBL/GenBank/DDBJ databases">
        <title>Pervasive Adenine N6-methylation of Active Genes in Fungi.</title>
        <authorList>
            <consortium name="DOE Joint Genome Institute"/>
            <person name="Mondo S.J."/>
            <person name="Dannebaum R.O."/>
            <person name="Kuo R.C."/>
            <person name="Labutti K."/>
            <person name="Haridas S."/>
            <person name="Kuo A."/>
            <person name="Salamov A."/>
            <person name="Ahrendt S.R."/>
            <person name="Lipzen A."/>
            <person name="Sullivan W."/>
            <person name="Andreopoulos W.B."/>
            <person name="Clum A."/>
            <person name="Lindquist E."/>
            <person name="Daum C."/>
            <person name="Ramamoorthy G.K."/>
            <person name="Gryganskyi A."/>
            <person name="Culley D."/>
            <person name="Magnuson J.K."/>
            <person name="James T.Y."/>
            <person name="O'Malley M.A."/>
            <person name="Stajich J.E."/>
            <person name="Spatafora J.W."/>
            <person name="Visel A."/>
            <person name="Grigoriev I.V."/>
        </authorList>
    </citation>
    <scope>NUCLEOTIDE SEQUENCE [LARGE SCALE GENOMIC DNA]</scope>
    <source>
        <strain evidence="2 3">PL171</strain>
    </source>
</reference>
<organism evidence="2 3">
    <name type="scientific">Catenaria anguillulae PL171</name>
    <dbReference type="NCBI Taxonomy" id="765915"/>
    <lineage>
        <taxon>Eukaryota</taxon>
        <taxon>Fungi</taxon>
        <taxon>Fungi incertae sedis</taxon>
        <taxon>Blastocladiomycota</taxon>
        <taxon>Blastocladiomycetes</taxon>
        <taxon>Blastocladiales</taxon>
        <taxon>Catenariaceae</taxon>
        <taxon>Catenaria</taxon>
    </lineage>
</organism>
<dbReference type="Proteomes" id="UP000193411">
    <property type="component" value="Unassembled WGS sequence"/>
</dbReference>
<accession>A0A1Y2HCQ4</accession>
<feature type="chain" id="PRO_5013141609" description="Secreted protein" evidence="1">
    <location>
        <begin position="21"/>
        <end position="66"/>
    </location>
</feature>
<proteinExistence type="predicted"/>
<comment type="caution">
    <text evidence="2">The sequence shown here is derived from an EMBL/GenBank/DDBJ whole genome shotgun (WGS) entry which is preliminary data.</text>
</comment>
<dbReference type="EMBL" id="MCFL01000048">
    <property type="protein sequence ID" value="ORZ32356.1"/>
    <property type="molecule type" value="Genomic_DNA"/>
</dbReference>
<dbReference type="PROSITE" id="PS51257">
    <property type="entry name" value="PROKAR_LIPOPROTEIN"/>
    <property type="match status" value="1"/>
</dbReference>
<evidence type="ECO:0000256" key="1">
    <source>
        <dbReference type="SAM" id="SignalP"/>
    </source>
</evidence>
<evidence type="ECO:0000313" key="3">
    <source>
        <dbReference type="Proteomes" id="UP000193411"/>
    </source>
</evidence>
<sequence>MECDLVRPLLLLSFCTNVLSFAPSSTGCFIVLDDVPWSLHRTPATFPPQSHSCFTSLLPPRRLLLL</sequence>
<keyword evidence="1" id="KW-0732">Signal</keyword>
<name>A0A1Y2HCQ4_9FUNG</name>
<evidence type="ECO:0008006" key="4">
    <source>
        <dbReference type="Google" id="ProtNLM"/>
    </source>
</evidence>
<gene>
    <name evidence="2" type="ORF">BCR44DRAFT_324243</name>
</gene>
<feature type="signal peptide" evidence="1">
    <location>
        <begin position="1"/>
        <end position="20"/>
    </location>
</feature>
<evidence type="ECO:0000313" key="2">
    <source>
        <dbReference type="EMBL" id="ORZ32356.1"/>
    </source>
</evidence>